<evidence type="ECO:0000313" key="2">
    <source>
        <dbReference type="EMBL" id="VAX38490.1"/>
    </source>
</evidence>
<dbReference type="AlphaFoldDB" id="A0A3B1DTN5"/>
<sequence>MKRFSLFFMLFVVTNIVQGEKTDHPKEAVASKGESKYLGNIHQVTSGFSRAGEGYFSADGKQIIYQAYPTGYPFYQIYVQKLGEKKPRRISTGRGRTTCSYFSPDGKKVIFASAHTDPHIARTELEARKLAAKGGKRRYKWDFDPHMDIYESNLDGTGMKRLTDTPGYDAEGSYSADGKQIVFTSSRDGDPDIYVMNADGSNVRQITNSDGYDGGPFFSPDGNWIIFRTDRDKEHMLQLFAVSVDGKKEVQLTKNLGQVNWCPYFHPSGKYIVWSGADYSKGPRSAHFQLFTMEIESTATTFKGGKITQITTHAKADVLPVFSPDGKKIMWTSTRTKDGSSQLWIADWLREKK</sequence>
<organism evidence="2">
    <name type="scientific">hydrothermal vent metagenome</name>
    <dbReference type="NCBI Taxonomy" id="652676"/>
    <lineage>
        <taxon>unclassified sequences</taxon>
        <taxon>metagenomes</taxon>
        <taxon>ecological metagenomes</taxon>
    </lineage>
</organism>
<dbReference type="EMBL" id="UOGL01000211">
    <property type="protein sequence ID" value="VAX38490.1"/>
    <property type="molecule type" value="Genomic_DNA"/>
</dbReference>
<dbReference type="PANTHER" id="PTHR36842">
    <property type="entry name" value="PROTEIN TOLB HOMOLOG"/>
    <property type="match status" value="1"/>
</dbReference>
<dbReference type="SUPFAM" id="SSF82171">
    <property type="entry name" value="DPP6 N-terminal domain-like"/>
    <property type="match status" value="1"/>
</dbReference>
<comment type="similarity">
    <text evidence="1">Belongs to the TolB family.</text>
</comment>
<dbReference type="Pfam" id="PF26549">
    <property type="entry name" value="Tricorn_N"/>
    <property type="match status" value="1"/>
</dbReference>
<accession>A0A3B1DTN5</accession>
<reference evidence="2" key="1">
    <citation type="submission" date="2018-06" db="EMBL/GenBank/DDBJ databases">
        <authorList>
            <person name="Zhirakovskaya E."/>
        </authorList>
    </citation>
    <scope>NUCLEOTIDE SEQUENCE</scope>
</reference>
<dbReference type="InterPro" id="IPR011042">
    <property type="entry name" value="6-blade_b-propeller_TolB-like"/>
</dbReference>
<gene>
    <name evidence="2" type="ORF">MNBD_PLANCTO02-2379</name>
</gene>
<proteinExistence type="inferred from homology"/>
<protein>
    <submittedName>
        <fullName evidence="2">TolB protein, periplasmic protein involved in the tonb-independent uptake of group A colicins</fullName>
    </submittedName>
</protein>
<name>A0A3B1DTN5_9ZZZZ</name>
<dbReference type="Pfam" id="PF07676">
    <property type="entry name" value="PD40"/>
    <property type="match status" value="3"/>
</dbReference>
<dbReference type="Gene3D" id="2.120.10.30">
    <property type="entry name" value="TolB, C-terminal domain"/>
    <property type="match status" value="2"/>
</dbReference>
<dbReference type="Gene3D" id="2.120.10.60">
    <property type="entry name" value="Tricorn protease N-terminal domain"/>
    <property type="match status" value="1"/>
</dbReference>
<dbReference type="PANTHER" id="PTHR36842:SF1">
    <property type="entry name" value="PROTEIN TOLB"/>
    <property type="match status" value="1"/>
</dbReference>
<evidence type="ECO:0000256" key="1">
    <source>
        <dbReference type="ARBA" id="ARBA00009820"/>
    </source>
</evidence>
<dbReference type="InterPro" id="IPR011659">
    <property type="entry name" value="WD40"/>
</dbReference>